<sequence length="261" mass="29072">MTELQALIFDVDGTLADTERDGHRVAFNKAFAERGFDWVWSEFGYGELLAVSGGKERIYHYLQQYHPDFQPPGGNWEGFLADLHALKTKHYQELLTQAAIPLRIGVKRLILEAREQGIRLAIATTSALPNVLALLERTLDPSWFEIIAAGDIVPAKKPAPDIYHYVLEKMQLTANDCIVIEDSHHGLQAALGAGLRTVVTLNHYTQNQDFTGARLVVSHLGEPNQPCKYVRSDMSCRILARTFTPQGHISLASIRDALASL</sequence>
<dbReference type="SUPFAM" id="SSF56784">
    <property type="entry name" value="HAD-like"/>
    <property type="match status" value="1"/>
</dbReference>
<dbReference type="SFLD" id="SFLDG01129">
    <property type="entry name" value="C1.5:_HAD__Beta-PGM__Phosphata"/>
    <property type="match status" value="1"/>
</dbReference>
<protein>
    <submittedName>
        <fullName evidence="1">Phosphatase</fullName>
    </submittedName>
</protein>
<proteinExistence type="predicted"/>
<dbReference type="OrthoDB" id="9797743at2"/>
<dbReference type="InterPro" id="IPR044999">
    <property type="entry name" value="CbbY-like"/>
</dbReference>
<organism evidence="1">
    <name type="scientific">Desertifilum tharense IPPAS B-1220</name>
    <dbReference type="NCBI Taxonomy" id="1781255"/>
    <lineage>
        <taxon>Bacteria</taxon>
        <taxon>Bacillati</taxon>
        <taxon>Cyanobacteriota</taxon>
        <taxon>Cyanophyceae</taxon>
        <taxon>Desertifilales</taxon>
        <taxon>Desertifilaceae</taxon>
        <taxon>Desertifilum</taxon>
    </lineage>
</organism>
<accession>A0A1E5QCU5</accession>
<dbReference type="RefSeq" id="WP_069969906.1">
    <property type="nucleotide sequence ID" value="NZ_CM124774.1"/>
</dbReference>
<dbReference type="Pfam" id="PF00702">
    <property type="entry name" value="Hydrolase"/>
    <property type="match status" value="1"/>
</dbReference>
<evidence type="ECO:0000313" key="1">
    <source>
        <dbReference type="EMBL" id="OEJ72486.1"/>
    </source>
</evidence>
<gene>
    <name evidence="1" type="ORF">BH720_24750</name>
</gene>
<dbReference type="GO" id="GO:0016787">
    <property type="term" value="F:hydrolase activity"/>
    <property type="evidence" value="ECO:0007669"/>
    <property type="project" value="InterPro"/>
</dbReference>
<dbReference type="AlphaFoldDB" id="A0A1E5QCU5"/>
<dbReference type="NCBIfam" id="TIGR01509">
    <property type="entry name" value="HAD-SF-IA-v3"/>
    <property type="match status" value="1"/>
</dbReference>
<dbReference type="EMBL" id="MJGC01000127">
    <property type="protein sequence ID" value="OEJ72486.1"/>
    <property type="molecule type" value="Genomic_DNA"/>
</dbReference>
<dbReference type="SFLD" id="SFLDG01135">
    <property type="entry name" value="C1.5.6:_HAD__Beta-PGM__Phospha"/>
    <property type="match status" value="1"/>
</dbReference>
<dbReference type="SFLD" id="SFLDS00003">
    <property type="entry name" value="Haloacid_Dehalogenase"/>
    <property type="match status" value="1"/>
</dbReference>
<dbReference type="InterPro" id="IPR023198">
    <property type="entry name" value="PGP-like_dom2"/>
</dbReference>
<dbReference type="InterPro" id="IPR036412">
    <property type="entry name" value="HAD-like_sf"/>
</dbReference>
<dbReference type="STRING" id="1781255.BH720_24750"/>
<name>A0A1E5QCU5_9CYAN</name>
<dbReference type="Gene3D" id="3.40.50.1000">
    <property type="entry name" value="HAD superfamily/HAD-like"/>
    <property type="match status" value="1"/>
</dbReference>
<dbReference type="CDD" id="cd07528">
    <property type="entry name" value="HAD_CbbY-like"/>
    <property type="match status" value="1"/>
</dbReference>
<dbReference type="PRINTS" id="PR00413">
    <property type="entry name" value="HADHALOGNASE"/>
</dbReference>
<dbReference type="Gene3D" id="1.10.150.240">
    <property type="entry name" value="Putative phosphatase, domain 2"/>
    <property type="match status" value="1"/>
</dbReference>
<reference evidence="1" key="1">
    <citation type="submission" date="2016-09" db="EMBL/GenBank/DDBJ databases">
        <title>Draft genome of thermotolerant cyanobacterium Desertifilum sp. strain IPPAS B-1220.</title>
        <authorList>
            <person name="Sinetova M.A."/>
            <person name="Bolakhan K."/>
            <person name="Zayadan B.K."/>
            <person name="Mironov K.S."/>
            <person name="Ustinova V."/>
            <person name="Kupriyanova E.V."/>
            <person name="Sidorov R.A."/>
            <person name="Skrypnik A.N."/>
            <person name="Gogoleva N.E."/>
            <person name="Gogolev Y.V."/>
            <person name="Los D.A."/>
        </authorList>
    </citation>
    <scope>NUCLEOTIDE SEQUENCE [LARGE SCALE GENOMIC DNA]</scope>
    <source>
        <strain evidence="1">IPPAS B-1220</strain>
    </source>
</reference>
<dbReference type="InterPro" id="IPR006439">
    <property type="entry name" value="HAD-SF_hydro_IA"/>
</dbReference>
<comment type="caution">
    <text evidence="1">The sequence shown here is derived from an EMBL/GenBank/DDBJ whole genome shotgun (WGS) entry which is preliminary data.</text>
</comment>
<dbReference type="SFLD" id="SFLDF00035">
    <property type="entry name" value="phosphoglycolate_phosphatase"/>
    <property type="match status" value="1"/>
</dbReference>
<dbReference type="InterPro" id="IPR023214">
    <property type="entry name" value="HAD_sf"/>
</dbReference>
<dbReference type="PANTHER" id="PTHR42896:SF2">
    <property type="entry name" value="CBBY-LIKE PROTEIN"/>
    <property type="match status" value="1"/>
</dbReference>
<dbReference type="PANTHER" id="PTHR42896">
    <property type="entry name" value="XYLULOSE-1,5-BISPHOSPHATE (XUBP) PHOSPHATASE"/>
    <property type="match status" value="1"/>
</dbReference>